<name>D1C4V2_SPHTD</name>
<dbReference type="eggNOG" id="COG0843">
    <property type="taxonomic scope" value="Bacteria"/>
</dbReference>
<dbReference type="SUPFAM" id="SSF81442">
    <property type="entry name" value="Cytochrome c oxidase subunit I-like"/>
    <property type="match status" value="1"/>
</dbReference>
<keyword evidence="6" id="KW-0249">Electron transport</keyword>
<evidence type="ECO:0000259" key="8">
    <source>
        <dbReference type="PROSITE" id="PS50855"/>
    </source>
</evidence>
<dbReference type="Proteomes" id="UP000002027">
    <property type="component" value="Chromosome 1"/>
</dbReference>
<dbReference type="PRINTS" id="PR01165">
    <property type="entry name" value="CYCOXIDASEI"/>
</dbReference>
<feature type="transmembrane region" description="Helical" evidence="7">
    <location>
        <begin position="223"/>
        <end position="243"/>
    </location>
</feature>
<comment type="similarity">
    <text evidence="6">Belongs to the heme-copper respiratory oxidase family.</text>
</comment>
<dbReference type="KEGG" id="sti:Sthe_1836"/>
<sequence>MATVSAEVTPEVRTIHRLTAAFIAVAIVALAIANVPALFQAFDRAGINLYPYARPVIRTYYQGLTIHGVMNVLVWTIFFLSRFFSFVTVYALGRPLASMRLGWAAFWIMLAGLVMALIPIFANTATVLYTFYPPLKASPLFYIGLTLIVVGTWLIGWNILQTWRGWRRDNPGERTPLAVFGTLATYALWTIASVGLAIEMLFLLIPWSFGIIDTVDPLLARTLFWFTGHPIVYFWLLPAYVSWYTMVPRLAGGHLFSEPMARIAFLLFVLYSIPVGLHHQFSDPGLGGGIKLVHTFMTFAVFFPSLLTYFNISASIETAARLNGGTGWIRWVRNLPWGNPAFTGQVMGMFLFVPGGIGGLTNASYNVNQAVHNTTWVVGHFHLTVGGAVTLTFMATTYWLIPYLTGRALWGRRLAVAQPIIFFVGMTIWSETMHRLGLEYMPRRTFLSQAPYAQGEWDLERILLLIGGPTMFVAGVLYFVIIIMTLVASRQPARVQVPLPRPGEEGSHERVPKLLDSWRPWLIGSAVLIAIAYLPVFTHLLRNVSSVPGFAGIW</sequence>
<dbReference type="RefSeq" id="WP_012872315.1">
    <property type="nucleotide sequence ID" value="NC_013523.1"/>
</dbReference>
<feature type="transmembrane region" description="Helical" evidence="7">
    <location>
        <begin position="340"/>
        <end position="361"/>
    </location>
</feature>
<feature type="transmembrane region" description="Helical" evidence="7">
    <location>
        <begin position="413"/>
        <end position="430"/>
    </location>
</feature>
<dbReference type="PANTHER" id="PTHR10422">
    <property type="entry name" value="CYTOCHROME C OXIDASE SUBUNIT 1"/>
    <property type="match status" value="1"/>
</dbReference>
<dbReference type="OrthoDB" id="9764568at2"/>
<keyword evidence="4 7" id="KW-1133">Transmembrane helix</keyword>
<keyword evidence="5 7" id="KW-0472">Membrane</keyword>
<keyword evidence="6" id="KW-0408">Iron</keyword>
<dbReference type="PANTHER" id="PTHR10422:SF40">
    <property type="entry name" value="CYTOCHROME C OXIDASE SUBUNIT I"/>
    <property type="match status" value="1"/>
</dbReference>
<reference evidence="10" key="1">
    <citation type="submission" date="2009-11" db="EMBL/GenBank/DDBJ databases">
        <title>The complete chromosome 1 of Sphaerobacter thermophilus DSM 20745.</title>
        <authorList>
            <person name="Lucas S."/>
            <person name="Copeland A."/>
            <person name="Lapidus A."/>
            <person name="Glavina del Rio T."/>
            <person name="Dalin E."/>
            <person name="Tice H."/>
            <person name="Bruce D."/>
            <person name="Goodwin L."/>
            <person name="Pitluck S."/>
            <person name="Kyrpides N."/>
            <person name="Mavromatis K."/>
            <person name="Ivanova N."/>
            <person name="Mikhailova N."/>
            <person name="LaButti K.M."/>
            <person name="Clum A."/>
            <person name="Sun H.I."/>
            <person name="Brettin T."/>
            <person name="Detter J.C."/>
            <person name="Han C."/>
            <person name="Larimer F."/>
            <person name="Land M."/>
            <person name="Hauser L."/>
            <person name="Markowitz V."/>
            <person name="Cheng J.F."/>
            <person name="Hugenholtz P."/>
            <person name="Woyke T."/>
            <person name="Wu D."/>
            <person name="Steenblock K."/>
            <person name="Schneider S."/>
            <person name="Pukall R."/>
            <person name="Goeker M."/>
            <person name="Klenk H.P."/>
            <person name="Eisen J.A."/>
        </authorList>
    </citation>
    <scope>NUCLEOTIDE SEQUENCE [LARGE SCALE GENOMIC DNA]</scope>
    <source>
        <strain evidence="10">ATCC 49802 / DSM 20745 / S 6022</strain>
    </source>
</reference>
<keyword evidence="9" id="KW-0560">Oxidoreductase</keyword>
<feature type="transmembrane region" description="Helical" evidence="7">
    <location>
        <begin position="140"/>
        <end position="160"/>
    </location>
</feature>
<reference evidence="9 10" key="2">
    <citation type="journal article" date="2010" name="Stand. Genomic Sci.">
        <title>Complete genome sequence of Desulfohalobium retbaense type strain (HR(100)).</title>
        <authorList>
            <person name="Spring S."/>
            <person name="Nolan M."/>
            <person name="Lapidus A."/>
            <person name="Glavina Del Rio T."/>
            <person name="Copeland A."/>
            <person name="Tice H."/>
            <person name="Cheng J.F."/>
            <person name="Lucas S."/>
            <person name="Land M."/>
            <person name="Chen F."/>
            <person name="Bruce D."/>
            <person name="Goodwin L."/>
            <person name="Pitluck S."/>
            <person name="Ivanova N."/>
            <person name="Mavromatis K."/>
            <person name="Mikhailova N."/>
            <person name="Pati A."/>
            <person name="Chen A."/>
            <person name="Palaniappan K."/>
            <person name="Hauser L."/>
            <person name="Chang Y.J."/>
            <person name="Jeffries C.D."/>
            <person name="Munk C."/>
            <person name="Kiss H."/>
            <person name="Chain P."/>
            <person name="Han C."/>
            <person name="Brettin T."/>
            <person name="Detter J.C."/>
            <person name="Schuler E."/>
            <person name="Goker M."/>
            <person name="Rohde M."/>
            <person name="Bristow J."/>
            <person name="Eisen J.A."/>
            <person name="Markowitz V."/>
            <person name="Hugenholtz P."/>
            <person name="Kyrpides N.C."/>
            <person name="Klenk H.P."/>
        </authorList>
    </citation>
    <scope>NUCLEOTIDE SEQUENCE [LARGE SCALE GENOMIC DNA]</scope>
    <source>
        <strain evidence="10">ATCC 49802 / DSM 20745 / S 6022</strain>
    </source>
</reference>
<feature type="transmembrane region" description="Helical" evidence="7">
    <location>
        <begin position="381"/>
        <end position="401"/>
    </location>
</feature>
<evidence type="ECO:0000313" key="9">
    <source>
        <dbReference type="EMBL" id="ACZ39269.1"/>
    </source>
</evidence>
<dbReference type="EC" id="1.9.3.1" evidence="9"/>
<feature type="domain" description="Cytochrome oxidase subunit I profile" evidence="8">
    <location>
        <begin position="22"/>
        <end position="551"/>
    </location>
</feature>
<evidence type="ECO:0000256" key="1">
    <source>
        <dbReference type="ARBA" id="ARBA00004141"/>
    </source>
</evidence>
<dbReference type="InterPro" id="IPR023616">
    <property type="entry name" value="Cyt_c_oxase-like_su1_dom"/>
</dbReference>
<dbReference type="GO" id="GO:0020037">
    <property type="term" value="F:heme binding"/>
    <property type="evidence" value="ECO:0007669"/>
    <property type="project" value="InterPro"/>
</dbReference>
<feature type="transmembrane region" description="Helical" evidence="7">
    <location>
        <begin position="293"/>
        <end position="312"/>
    </location>
</feature>
<evidence type="ECO:0000256" key="2">
    <source>
        <dbReference type="ARBA" id="ARBA00022660"/>
    </source>
</evidence>
<dbReference type="PROSITE" id="PS50855">
    <property type="entry name" value="COX1"/>
    <property type="match status" value="1"/>
</dbReference>
<keyword evidence="10" id="KW-1185">Reference proteome</keyword>
<dbReference type="GO" id="GO:0009060">
    <property type="term" value="P:aerobic respiration"/>
    <property type="evidence" value="ECO:0007669"/>
    <property type="project" value="InterPro"/>
</dbReference>
<dbReference type="InterPro" id="IPR000883">
    <property type="entry name" value="Cyt_C_Oxase_1"/>
</dbReference>
<feature type="transmembrane region" description="Helical" evidence="7">
    <location>
        <begin position="20"/>
        <end position="42"/>
    </location>
</feature>
<evidence type="ECO:0000256" key="5">
    <source>
        <dbReference type="ARBA" id="ARBA00023136"/>
    </source>
</evidence>
<feature type="transmembrane region" description="Helical" evidence="7">
    <location>
        <begin position="462"/>
        <end position="487"/>
    </location>
</feature>
<comment type="subcellular location">
    <subcellularLocation>
        <location evidence="1">Membrane</location>
        <topology evidence="1">Multi-pass membrane protein</topology>
    </subcellularLocation>
</comment>
<dbReference type="Pfam" id="PF00115">
    <property type="entry name" value="COX1"/>
    <property type="match status" value="1"/>
</dbReference>
<accession>D1C4V2</accession>
<dbReference type="PROSITE" id="PS00077">
    <property type="entry name" value="COX1_CUB"/>
    <property type="match status" value="1"/>
</dbReference>
<dbReference type="InterPro" id="IPR023615">
    <property type="entry name" value="Cyt_c_Oxase_su1_BS"/>
</dbReference>
<keyword evidence="6" id="KW-0813">Transport</keyword>
<dbReference type="AlphaFoldDB" id="D1C4V2"/>
<keyword evidence="6" id="KW-0349">Heme</keyword>
<feature type="transmembrane region" description="Helical" evidence="7">
    <location>
        <begin position="520"/>
        <end position="541"/>
    </location>
</feature>
<feature type="transmembrane region" description="Helical" evidence="7">
    <location>
        <begin position="104"/>
        <end position="128"/>
    </location>
</feature>
<evidence type="ECO:0000256" key="3">
    <source>
        <dbReference type="ARBA" id="ARBA00022692"/>
    </source>
</evidence>
<evidence type="ECO:0000256" key="4">
    <source>
        <dbReference type="ARBA" id="ARBA00022989"/>
    </source>
</evidence>
<dbReference type="EMBL" id="CP001823">
    <property type="protein sequence ID" value="ACZ39269.1"/>
    <property type="molecule type" value="Genomic_DNA"/>
</dbReference>
<evidence type="ECO:0000256" key="7">
    <source>
        <dbReference type="SAM" id="Phobius"/>
    </source>
</evidence>
<dbReference type="HOGENOM" id="CLU_033807_1_0_0"/>
<dbReference type="GO" id="GO:0004129">
    <property type="term" value="F:cytochrome-c oxidase activity"/>
    <property type="evidence" value="ECO:0007669"/>
    <property type="project" value="InterPro"/>
</dbReference>
<feature type="transmembrane region" description="Helical" evidence="7">
    <location>
        <begin position="180"/>
        <end position="203"/>
    </location>
</feature>
<evidence type="ECO:0000256" key="6">
    <source>
        <dbReference type="RuleBase" id="RU000370"/>
    </source>
</evidence>
<dbReference type="InParanoid" id="D1C4V2"/>
<protein>
    <submittedName>
        <fullName evidence="9">Cytochrome-c oxidase</fullName>
        <ecNumber evidence="9">1.9.3.1</ecNumber>
    </submittedName>
</protein>
<dbReference type="GO" id="GO:0016491">
    <property type="term" value="F:oxidoreductase activity"/>
    <property type="evidence" value="ECO:0007669"/>
    <property type="project" value="UniProtKB-KW"/>
</dbReference>
<dbReference type="GO" id="GO:0016020">
    <property type="term" value="C:membrane"/>
    <property type="evidence" value="ECO:0007669"/>
    <property type="project" value="UniProtKB-SubCell"/>
</dbReference>
<dbReference type="InterPro" id="IPR036927">
    <property type="entry name" value="Cyt_c_oxase-like_su1_sf"/>
</dbReference>
<evidence type="ECO:0000313" key="10">
    <source>
        <dbReference type="Proteomes" id="UP000002027"/>
    </source>
</evidence>
<gene>
    <name evidence="9" type="ordered locus">Sthe_1836</name>
</gene>
<feature type="transmembrane region" description="Helical" evidence="7">
    <location>
        <begin position="263"/>
        <end position="281"/>
    </location>
</feature>
<keyword evidence="2 6" id="KW-0679">Respiratory chain</keyword>
<dbReference type="Gene3D" id="1.20.210.10">
    <property type="entry name" value="Cytochrome c oxidase-like, subunit I domain"/>
    <property type="match status" value="1"/>
</dbReference>
<organism evidence="9 10">
    <name type="scientific">Sphaerobacter thermophilus (strain ATCC 49802 / DSM 20745 / KCCM 41009 / NCIMB 13125 / S 6022)</name>
    <dbReference type="NCBI Taxonomy" id="479434"/>
    <lineage>
        <taxon>Bacteria</taxon>
        <taxon>Pseudomonadati</taxon>
        <taxon>Thermomicrobiota</taxon>
        <taxon>Thermomicrobia</taxon>
        <taxon>Sphaerobacterales</taxon>
        <taxon>Sphaerobacterineae</taxon>
        <taxon>Sphaerobacteraceae</taxon>
        <taxon>Sphaerobacter</taxon>
    </lineage>
</organism>
<dbReference type="STRING" id="479434.Sthe_1836"/>
<feature type="transmembrane region" description="Helical" evidence="7">
    <location>
        <begin position="72"/>
        <end position="92"/>
    </location>
</feature>
<proteinExistence type="inferred from homology"/>
<keyword evidence="3 6" id="KW-0812">Transmembrane</keyword>
<keyword evidence="6" id="KW-0479">Metal-binding</keyword>